<evidence type="ECO:0000256" key="3">
    <source>
        <dbReference type="ARBA" id="ARBA00022448"/>
    </source>
</evidence>
<dbReference type="InterPro" id="IPR011989">
    <property type="entry name" value="ARM-like"/>
</dbReference>
<dbReference type="Proteomes" id="UP000794436">
    <property type="component" value="Unassembled WGS sequence"/>
</dbReference>
<dbReference type="Pfam" id="PF03810">
    <property type="entry name" value="IBN_N"/>
    <property type="match status" value="1"/>
</dbReference>
<feature type="domain" description="Importin N-terminal" evidence="7">
    <location>
        <begin position="21"/>
        <end position="101"/>
    </location>
</feature>
<dbReference type="GO" id="GO:0005737">
    <property type="term" value="C:cytoplasm"/>
    <property type="evidence" value="ECO:0007669"/>
    <property type="project" value="UniProtKB-SubCell"/>
</dbReference>
<dbReference type="OrthoDB" id="10263328at2759"/>
<dbReference type="InterPro" id="IPR058584">
    <property type="entry name" value="IMB1_TNPO1-like_TPR"/>
</dbReference>
<gene>
    <name evidence="8" type="ORF">Poli38472_010950</name>
</gene>
<dbReference type="InterPro" id="IPR040122">
    <property type="entry name" value="Importin_beta"/>
</dbReference>
<sequence length="858" mass="94197">MDISAALLNTQSPDLATRQQAEEFLNNALNTQMGQFMVTLVQALAAEDFAVVGRQAAGLYLKNVLDAKDDFLQQQKVQAWMGMDPAIRAQIKDGALSVLQSNDATARHTSAQLVAKLGSIELPEKEWPGLLDQLLSNVTSGHDGCIHATLECLGFLCDELEDASIDEQDTNRILTAIVDGIREDRPQQIQYVAVMALRNSLEFVSENFKRKGERDHIMRKVCEATQSTDLRTRVVSYECIATIASLYYEYLQEYMETLCNLTFTAITSDQAEVGLQALEFWSSMCDVEIDLLEELHYAELEGSTDGVIPCNRYVQAVLATLIPILTETLKQQDEDQDEDSWNLSMASATCLALVAQTVGDDCVDLTMEFITRNINSNEWRPKEAAIMAFGSILDGPQTEKVTPLVRQALGFLMGCMQFDNILVRDTTAWTLGRICELHYGCIDGETLPRFMQLLLEGLGQEPRVSHNICYAIHNIVKAFEESEEAVHMLTPYFAQIFDQLLATSDRADSSESNLRGSAYEALNMLIQVGAEEVNGHILSRLPVILERLEKSIRSLLENPDDHRDDPAGLQALLCGVLIASIQKLNSQILPLADRIMQSLLQVFATRNAAAAEEAFMAAGALANAVGPAFEPYMEYFGRTLLMGLQNSEEYMVCNVAVGVVGDLCRALEKQILPRCDEIMTALIEILKNPSLNRTVKPPVLSCFGDIALAIEGDYDRYVASSVQMIMQAAGACGSIATDDEEIIEYMNQLRESVLEALTGITQGLGAANKATMLLDFAQQIAAFLATIANDPDRAESVTTAAVGLLGDMGQAMGPAVAPLAQQPFVMQLVQECAEMTENPQAQQLASWTSSVLSQLGQQ</sequence>
<accession>A0A8K1CGU0</accession>
<evidence type="ECO:0000256" key="6">
    <source>
        <dbReference type="ARBA" id="ARBA00022927"/>
    </source>
</evidence>
<evidence type="ECO:0000256" key="4">
    <source>
        <dbReference type="ARBA" id="ARBA00022490"/>
    </source>
</evidence>
<comment type="caution">
    <text evidence="8">The sequence shown here is derived from an EMBL/GenBank/DDBJ whole genome shotgun (WGS) entry which is preliminary data.</text>
</comment>
<protein>
    <recommendedName>
        <fullName evidence="7">Importin N-terminal domain-containing protein</fullName>
    </recommendedName>
</protein>
<evidence type="ECO:0000256" key="5">
    <source>
        <dbReference type="ARBA" id="ARBA00022737"/>
    </source>
</evidence>
<dbReference type="PANTHER" id="PTHR10527">
    <property type="entry name" value="IMPORTIN BETA"/>
    <property type="match status" value="1"/>
</dbReference>
<dbReference type="Pfam" id="PF13513">
    <property type="entry name" value="HEAT_EZ"/>
    <property type="match status" value="1"/>
</dbReference>
<comment type="similarity">
    <text evidence="2">Belongs to the importin beta family. Importin beta-1 subfamily.</text>
</comment>
<evidence type="ECO:0000256" key="1">
    <source>
        <dbReference type="ARBA" id="ARBA00004496"/>
    </source>
</evidence>
<dbReference type="SMART" id="SM00913">
    <property type="entry name" value="IBN_N"/>
    <property type="match status" value="1"/>
</dbReference>
<organism evidence="8 9">
    <name type="scientific">Pythium oligandrum</name>
    <name type="common">Mycoparasitic fungus</name>
    <dbReference type="NCBI Taxonomy" id="41045"/>
    <lineage>
        <taxon>Eukaryota</taxon>
        <taxon>Sar</taxon>
        <taxon>Stramenopiles</taxon>
        <taxon>Oomycota</taxon>
        <taxon>Peronosporomycetes</taxon>
        <taxon>Pythiales</taxon>
        <taxon>Pythiaceae</taxon>
        <taxon>Pythium</taxon>
    </lineage>
</organism>
<dbReference type="Pfam" id="PF25574">
    <property type="entry name" value="TPR_IMB1"/>
    <property type="match status" value="1"/>
</dbReference>
<dbReference type="SUPFAM" id="SSF48371">
    <property type="entry name" value="ARM repeat"/>
    <property type="match status" value="1"/>
</dbReference>
<evidence type="ECO:0000259" key="7">
    <source>
        <dbReference type="PROSITE" id="PS50166"/>
    </source>
</evidence>
<dbReference type="InterPro" id="IPR001494">
    <property type="entry name" value="Importin-beta_N"/>
</dbReference>
<keyword evidence="6" id="KW-0653">Protein transport</keyword>
<comment type="subcellular location">
    <subcellularLocation>
        <location evidence="1">Cytoplasm</location>
    </subcellularLocation>
</comment>
<dbReference type="PROSITE" id="PS50166">
    <property type="entry name" value="IMPORTIN_B_NT"/>
    <property type="match status" value="1"/>
</dbReference>
<keyword evidence="4" id="KW-0963">Cytoplasm</keyword>
<dbReference type="GO" id="GO:0031267">
    <property type="term" value="F:small GTPase binding"/>
    <property type="evidence" value="ECO:0007669"/>
    <property type="project" value="InterPro"/>
</dbReference>
<keyword evidence="5" id="KW-0677">Repeat</keyword>
<reference evidence="8" key="1">
    <citation type="submission" date="2019-03" db="EMBL/GenBank/DDBJ databases">
        <title>Long read genome sequence of the mycoparasitic Pythium oligandrum ATCC 38472 isolated from sugarbeet rhizosphere.</title>
        <authorList>
            <person name="Gaulin E."/>
        </authorList>
    </citation>
    <scope>NUCLEOTIDE SEQUENCE</scope>
    <source>
        <strain evidence="8">ATCC 38472_TT</strain>
    </source>
</reference>
<evidence type="ECO:0000313" key="9">
    <source>
        <dbReference type="Proteomes" id="UP000794436"/>
    </source>
</evidence>
<proteinExistence type="inferred from homology"/>
<evidence type="ECO:0000256" key="2">
    <source>
        <dbReference type="ARBA" id="ARBA00010907"/>
    </source>
</evidence>
<evidence type="ECO:0000313" key="8">
    <source>
        <dbReference type="EMBL" id="TMW61887.1"/>
    </source>
</evidence>
<dbReference type="EMBL" id="SPLM01000075">
    <property type="protein sequence ID" value="TMW61887.1"/>
    <property type="molecule type" value="Genomic_DNA"/>
</dbReference>
<dbReference type="GO" id="GO:0006606">
    <property type="term" value="P:protein import into nucleus"/>
    <property type="evidence" value="ECO:0007669"/>
    <property type="project" value="InterPro"/>
</dbReference>
<name>A0A8K1CGU0_PYTOL</name>
<dbReference type="FunFam" id="1.25.10.10:FF:000027">
    <property type="entry name" value="Importin subunit beta-1"/>
    <property type="match status" value="1"/>
</dbReference>
<dbReference type="InterPro" id="IPR016024">
    <property type="entry name" value="ARM-type_fold"/>
</dbReference>
<dbReference type="Gene3D" id="1.25.10.10">
    <property type="entry name" value="Leucine-rich Repeat Variant"/>
    <property type="match status" value="1"/>
</dbReference>
<dbReference type="AlphaFoldDB" id="A0A8K1CGU0"/>
<keyword evidence="9" id="KW-1185">Reference proteome</keyword>
<keyword evidence="3" id="KW-0813">Transport</keyword>